<organism evidence="2 3">
    <name type="scientific">Mycoplasma anserisalpingitidis</name>
    <dbReference type="NCBI Taxonomy" id="519450"/>
    <lineage>
        <taxon>Bacteria</taxon>
        <taxon>Bacillati</taxon>
        <taxon>Mycoplasmatota</taxon>
        <taxon>Mollicutes</taxon>
        <taxon>Mycoplasmataceae</taxon>
        <taxon>Mycoplasma</taxon>
    </lineage>
</organism>
<dbReference type="InterPro" id="IPR007421">
    <property type="entry name" value="Schlafen_AlbA_2_dom"/>
</dbReference>
<evidence type="ECO:0000313" key="3">
    <source>
        <dbReference type="Proteomes" id="UP000317512"/>
    </source>
</evidence>
<dbReference type="EMBL" id="CP041663">
    <property type="protein sequence ID" value="QDY88273.1"/>
    <property type="molecule type" value="Genomic_DNA"/>
</dbReference>
<evidence type="ECO:0000313" key="2">
    <source>
        <dbReference type="EMBL" id="QDY88273.1"/>
    </source>
</evidence>
<feature type="domain" description="Schlafen AlbA-2" evidence="1">
    <location>
        <begin position="8"/>
        <end position="125"/>
    </location>
</feature>
<dbReference type="InterPro" id="IPR038475">
    <property type="entry name" value="RecG_C_sf"/>
</dbReference>
<dbReference type="OrthoDB" id="34589at2"/>
<evidence type="ECO:0000259" key="1">
    <source>
        <dbReference type="Pfam" id="PF04326"/>
    </source>
</evidence>
<dbReference type="Gene3D" id="3.30.950.30">
    <property type="entry name" value="Schlafen, AAA domain"/>
    <property type="match status" value="1"/>
</dbReference>
<dbReference type="InterPro" id="IPR038461">
    <property type="entry name" value="Schlafen_AlbA_2_dom_sf"/>
</dbReference>
<dbReference type="PANTHER" id="PTHR30595:SF6">
    <property type="entry name" value="SCHLAFEN ALBA-2 DOMAIN-CONTAINING PROTEIN"/>
    <property type="match status" value="1"/>
</dbReference>
<sequence length="468" mass="53141">MTNNTYIESEILELKEKMNDNLTKEIVSFLNTLGGEIIIGVKDNGEEVGIENHDETLRKISDIIVSKIEPKPTNLVFPRLHKLKNGKVGVLIIIKKGTEEIYYDKQYGLSSKGCYKRLGSTCIPLTFQEINQRIHKSFADNDLIIRMGNENSNLTFSSIKIYYEEKNKHLNNNTFEKNISLRNSLNQYNLLAELLADKNNLSLVFVKFNGIDKTSISQRVDVGNVCIITAYKNLINRLKSLNTNFLDTTVRPRIETPLFDMDSVNEAILNAIIHNDWTIGTPQISFYSNRIEIVSHGGLISGLSEDEFFDGISRPRNPSLMRIFIDLGLAEHTGHGVPKIISVYGKESIKIGNSSIKCIIPFNINGNVQINENFDENSINNNEKNNKTNYFDDSLLNLRDNERLILNYITNNSQITILKLSELTGLSSRTVERIISSLQTKSILIREGSKKKGKWVIKISNYEKNNTK</sequence>
<dbReference type="Gene3D" id="3.30.565.60">
    <property type="match status" value="1"/>
</dbReference>
<dbReference type="Gene3D" id="1.10.10.10">
    <property type="entry name" value="Winged helix-like DNA-binding domain superfamily/Winged helix DNA-binding domain"/>
    <property type="match status" value="1"/>
</dbReference>
<name>A0A5B8JGC4_9MOLU</name>
<gene>
    <name evidence="2" type="ORF">FOY43_01160</name>
</gene>
<protein>
    <submittedName>
        <fullName evidence="2">Winged helix-turn-helix transcriptional regulator</fullName>
    </submittedName>
</protein>
<proteinExistence type="predicted"/>
<dbReference type="AlphaFoldDB" id="A0A5B8JGC4"/>
<dbReference type="InterPro" id="IPR036388">
    <property type="entry name" value="WH-like_DNA-bd_sf"/>
</dbReference>
<dbReference type="InterPro" id="IPR036390">
    <property type="entry name" value="WH_DNA-bd_sf"/>
</dbReference>
<reference evidence="3" key="1">
    <citation type="submission" date="2019-07" db="EMBL/GenBank/DDBJ databases">
        <title>Complete genome sequences of three Mycoplasma sp. 1220 strains.</title>
        <authorList>
            <person name="Grozner D."/>
            <person name="Forro B."/>
            <person name="Kovacs A.B."/>
            <person name="Marton S."/>
            <person name="Banyai K."/>
            <person name="Kreizinger Z."/>
            <person name="Sulyok K.M."/>
            <person name="Gyuranecz M."/>
        </authorList>
    </citation>
    <scope>NUCLEOTIDE SEQUENCE [LARGE SCALE GENOMIC DNA]</scope>
    <source>
        <strain evidence="3">MYCAV93</strain>
    </source>
</reference>
<dbReference type="Pfam" id="PF13749">
    <property type="entry name" value="HATPase_c_4"/>
    <property type="match status" value="1"/>
</dbReference>
<dbReference type="Pfam" id="PF04326">
    <property type="entry name" value="SLFN_AlbA_2"/>
    <property type="match status" value="1"/>
</dbReference>
<dbReference type="SUPFAM" id="SSF46785">
    <property type="entry name" value="Winged helix' DNA-binding domain"/>
    <property type="match status" value="1"/>
</dbReference>
<dbReference type="PANTHER" id="PTHR30595">
    <property type="entry name" value="GLPR-RELATED TRANSCRIPTIONAL REPRESSOR"/>
    <property type="match status" value="1"/>
</dbReference>
<accession>A0A5B8JGC4</accession>
<dbReference type="Proteomes" id="UP000317512">
    <property type="component" value="Chromosome"/>
</dbReference>
<dbReference type="Pfam" id="PF13412">
    <property type="entry name" value="HTH_24"/>
    <property type="match status" value="1"/>
</dbReference>
<dbReference type="RefSeq" id="WP_146308743.1">
    <property type="nucleotide sequence ID" value="NZ_CP041663.1"/>
</dbReference>